<reference evidence="2 3" key="1">
    <citation type="submission" date="2020-04" db="EMBL/GenBank/DDBJ databases">
        <title>Whole-genome sequencing of Vibrio spp. from China reveals different genetic environments of blaCTX-M-14 among diverse lineages.</title>
        <authorList>
            <person name="Zheng Z."/>
            <person name="Ye L."/>
            <person name="Chen S."/>
        </authorList>
    </citation>
    <scope>NUCLEOTIDE SEQUENCE [LARGE SCALE GENOMIC DNA]</scope>
    <source>
        <strain evidence="2 3">Vb0551</strain>
    </source>
</reference>
<gene>
    <name evidence="2" type="primary">fliG</name>
    <name evidence="2" type="ORF">HKB16_13530</name>
</gene>
<dbReference type="SUPFAM" id="SSF48029">
    <property type="entry name" value="FliG"/>
    <property type="match status" value="1"/>
</dbReference>
<sequence length="59" mass="6805">IKRSMPQRMVKALEDDMDARGAVALSRVQKARQDIMQMVRELDESGEVQLLLYEEPTVE</sequence>
<feature type="non-terminal residue" evidence="2">
    <location>
        <position position="1"/>
    </location>
</feature>
<keyword evidence="2" id="KW-0282">Flagellum</keyword>
<dbReference type="InterPro" id="IPR011002">
    <property type="entry name" value="FliG_a-hlx"/>
</dbReference>
<evidence type="ECO:0000313" key="3">
    <source>
        <dbReference type="Proteomes" id="UP000518904"/>
    </source>
</evidence>
<dbReference type="Gene3D" id="1.10.220.30">
    <property type="match status" value="1"/>
</dbReference>
<organism evidence="2 3">
    <name type="scientific">Vibrio parahaemolyticus</name>
    <dbReference type="NCBI Taxonomy" id="670"/>
    <lineage>
        <taxon>Bacteria</taxon>
        <taxon>Pseudomonadati</taxon>
        <taxon>Pseudomonadota</taxon>
        <taxon>Gammaproteobacteria</taxon>
        <taxon>Vibrionales</taxon>
        <taxon>Vibrionaceae</taxon>
        <taxon>Vibrio</taxon>
    </lineage>
</organism>
<evidence type="ECO:0000313" key="2">
    <source>
        <dbReference type="EMBL" id="NMU83904.1"/>
    </source>
</evidence>
<keyword evidence="2" id="KW-0969">Cilium</keyword>
<dbReference type="Proteomes" id="UP000518904">
    <property type="component" value="Unassembled WGS sequence"/>
</dbReference>
<dbReference type="InterPro" id="IPR023087">
    <property type="entry name" value="Flg_Motor_Flig_C"/>
</dbReference>
<dbReference type="EMBL" id="JABCLB010001224">
    <property type="protein sequence ID" value="NMU83904.1"/>
    <property type="molecule type" value="Genomic_DNA"/>
</dbReference>
<dbReference type="AlphaFoldDB" id="A0A7Y0XD14"/>
<feature type="domain" description="Flagellar motor switch protein FliG C-terminal" evidence="1">
    <location>
        <begin position="2"/>
        <end position="50"/>
    </location>
</feature>
<keyword evidence="2" id="KW-0966">Cell projection</keyword>
<accession>A0A7Y0XD14</accession>
<dbReference type="Pfam" id="PF01706">
    <property type="entry name" value="FliG_C"/>
    <property type="match status" value="1"/>
</dbReference>
<comment type="caution">
    <text evidence="2">The sequence shown here is derived from an EMBL/GenBank/DDBJ whole genome shotgun (WGS) entry which is preliminary data.</text>
</comment>
<proteinExistence type="predicted"/>
<evidence type="ECO:0000259" key="1">
    <source>
        <dbReference type="Pfam" id="PF01706"/>
    </source>
</evidence>
<protein>
    <submittedName>
        <fullName evidence="2">Flagellar motor switch protein FliG</fullName>
    </submittedName>
</protein>
<name>A0A7Y0XD14_VIBPH</name>